<dbReference type="Proteomes" id="UP000249390">
    <property type="component" value="Unassembled WGS sequence"/>
</dbReference>
<comment type="caution">
    <text evidence="2">The sequence shown here is derived from an EMBL/GenBank/DDBJ whole genome shotgun (WGS) entry which is preliminary data.</text>
</comment>
<dbReference type="PANTHER" id="PTHR13847:SF261">
    <property type="entry name" value="FAD-DEPENDENT OXIDOREDUCTASE FAMILY PROTEIN"/>
    <property type="match status" value="1"/>
</dbReference>
<accession>A0A328DE46</accession>
<evidence type="ECO:0000313" key="3">
    <source>
        <dbReference type="Proteomes" id="UP000249390"/>
    </source>
</evidence>
<dbReference type="InterPro" id="IPR036188">
    <property type="entry name" value="FAD/NAD-bd_sf"/>
</dbReference>
<proteinExistence type="predicted"/>
<dbReference type="InterPro" id="IPR006076">
    <property type="entry name" value="FAD-dep_OxRdtase"/>
</dbReference>
<evidence type="ECO:0000259" key="1">
    <source>
        <dbReference type="Pfam" id="PF01266"/>
    </source>
</evidence>
<keyword evidence="3" id="KW-1185">Reference proteome</keyword>
<dbReference type="Gene3D" id="3.50.50.60">
    <property type="entry name" value="FAD/NAD(P)-binding domain"/>
    <property type="match status" value="1"/>
</dbReference>
<evidence type="ECO:0000313" key="2">
    <source>
        <dbReference type="EMBL" id="RAL44172.1"/>
    </source>
</evidence>
<dbReference type="EMBL" id="NQVE01000147">
    <property type="protein sequence ID" value="RAL44172.1"/>
    <property type="molecule type" value="Genomic_DNA"/>
</dbReference>
<name>A0A328DE46_9ASTE</name>
<dbReference type="Gene3D" id="3.30.9.10">
    <property type="entry name" value="D-Amino Acid Oxidase, subunit A, domain 2"/>
    <property type="match status" value="1"/>
</dbReference>
<dbReference type="GO" id="GO:0005737">
    <property type="term" value="C:cytoplasm"/>
    <property type="evidence" value="ECO:0007669"/>
    <property type="project" value="TreeGrafter"/>
</dbReference>
<sequence length="471" mass="51631">MAILSQNPATFYLKLNTKSPKKSLPGTSSKIKNSISPKISPFSSFLLSTRCYSALSQRPLRYAVLGAGYAGLSVVWHLLQNSPKEARLFIDIYDEIGIGGGASGVSGGLLHPYSPKVKLLWKGEECWNESLNLLRVAEDAKVSKSLCVEEQDKGQSGRDFMVRRSGILRPALSSKNMDIMIDNAEHCLHSCRIEAINKESAHKIVPDLFVPLDLAFHMPEALTVNSKYYLEALYLACHNAAKDASDLSAAPKELHLHKKSIDCLSELAGEYDAVIICLGARAAFLPELSGRIPLRTCRGVVVHLKVDDDAREVYPEDFPSVLGDAWLAIHGPRDLRVGATWDWNSRNYSSKVSQEEASKAAEELLHEKASTLHPAIKNDRTTIAGASGGLRAMPPLTPQGSLPLLGCVDEFVVGNQKSKKFWLLTGLGSRGLLYHGWVGKLTAQAVVSCDEDLIPPELISWKSIVSHRDRQ</sequence>
<dbReference type="AlphaFoldDB" id="A0A328DE46"/>
<feature type="domain" description="FAD dependent oxidoreductase" evidence="1">
    <location>
        <begin position="62"/>
        <end position="444"/>
    </location>
</feature>
<dbReference type="PANTHER" id="PTHR13847">
    <property type="entry name" value="SARCOSINE DEHYDROGENASE-RELATED"/>
    <property type="match status" value="1"/>
</dbReference>
<dbReference type="Pfam" id="PF01266">
    <property type="entry name" value="DAO"/>
    <property type="match status" value="1"/>
</dbReference>
<dbReference type="SUPFAM" id="SSF51905">
    <property type="entry name" value="FAD/NAD(P)-binding domain"/>
    <property type="match status" value="1"/>
</dbReference>
<organism evidence="2 3">
    <name type="scientific">Cuscuta australis</name>
    <dbReference type="NCBI Taxonomy" id="267555"/>
    <lineage>
        <taxon>Eukaryota</taxon>
        <taxon>Viridiplantae</taxon>
        <taxon>Streptophyta</taxon>
        <taxon>Embryophyta</taxon>
        <taxon>Tracheophyta</taxon>
        <taxon>Spermatophyta</taxon>
        <taxon>Magnoliopsida</taxon>
        <taxon>eudicotyledons</taxon>
        <taxon>Gunneridae</taxon>
        <taxon>Pentapetalae</taxon>
        <taxon>asterids</taxon>
        <taxon>lamiids</taxon>
        <taxon>Solanales</taxon>
        <taxon>Convolvulaceae</taxon>
        <taxon>Cuscuteae</taxon>
        <taxon>Cuscuta</taxon>
        <taxon>Cuscuta subgen. Grammica</taxon>
        <taxon>Cuscuta sect. Cleistogrammica</taxon>
    </lineage>
</organism>
<gene>
    <name evidence="2" type="ORF">DM860_016418</name>
</gene>
<reference evidence="2 3" key="1">
    <citation type="submission" date="2018-06" db="EMBL/GenBank/DDBJ databases">
        <title>The Genome of Cuscuta australis (Dodder) Provides Insight into the Evolution of Plant Parasitism.</title>
        <authorList>
            <person name="Liu H."/>
        </authorList>
    </citation>
    <scope>NUCLEOTIDE SEQUENCE [LARGE SCALE GENOMIC DNA]</scope>
    <source>
        <strain evidence="3">cv. Yunnan</strain>
        <tissue evidence="2">Vines</tissue>
    </source>
</reference>
<protein>
    <recommendedName>
        <fullName evidence="1">FAD dependent oxidoreductase domain-containing protein</fullName>
    </recommendedName>
</protein>